<sequence>MSANSIAGHKMWNASVASGKHVASASSRRFVVEWDISYLPESFLTLVRKSQFLHLASEELNEFFRIEHDFFNLLKLQILYDSQGKSEFWRRKMRTFHRILDINKDGVVSFDDFKILVDRFVYLGHLTPQHQKEFNQVVQSMWEERWGTISPYNLVTTEQYLEDMFHIVNDKQLRKKVHNFLPYLFKAVDKDKNGYITEEEFKLFYNCLGLPPDVALVSFTSVDENFDGKVTLQEFVKTGREFFLTEDQRKPSKLFWGPLVK</sequence>
<dbReference type="eggNOG" id="ENOG502RYVV">
    <property type="taxonomic scope" value="Eukaryota"/>
</dbReference>
<dbReference type="GO" id="GO:0005509">
    <property type="term" value="F:calcium ion binding"/>
    <property type="evidence" value="ECO:0007669"/>
    <property type="project" value="InterPro"/>
</dbReference>
<dbReference type="InterPro" id="IPR018247">
    <property type="entry name" value="EF_Hand_1_Ca_BS"/>
</dbReference>
<dbReference type="HOGENOM" id="CLU_081404_0_0_1"/>
<dbReference type="SMART" id="SM00054">
    <property type="entry name" value="EFh"/>
    <property type="match status" value="3"/>
</dbReference>
<accession>T1HCG8</accession>
<keyword evidence="3" id="KW-1185">Reference proteome</keyword>
<dbReference type="Pfam" id="PF13499">
    <property type="entry name" value="EF-hand_7"/>
    <property type="match status" value="1"/>
</dbReference>
<dbReference type="Gene3D" id="1.10.238.10">
    <property type="entry name" value="EF-hand"/>
    <property type="match status" value="1"/>
</dbReference>
<dbReference type="AlphaFoldDB" id="T1HCG8"/>
<dbReference type="InParanoid" id="T1HCG8"/>
<dbReference type="SUPFAM" id="SSF47473">
    <property type="entry name" value="EF-hand"/>
    <property type="match status" value="1"/>
</dbReference>
<dbReference type="EMBL" id="ACPB03001662">
    <property type="status" value="NOT_ANNOTATED_CDS"/>
    <property type="molecule type" value="Genomic_DNA"/>
</dbReference>
<dbReference type="InterPro" id="IPR011992">
    <property type="entry name" value="EF-hand-dom_pair"/>
</dbReference>
<dbReference type="PROSITE" id="PS00018">
    <property type="entry name" value="EF_HAND_1"/>
    <property type="match status" value="2"/>
</dbReference>
<feature type="domain" description="EF-hand" evidence="1">
    <location>
        <begin position="88"/>
        <end position="123"/>
    </location>
</feature>
<dbReference type="Pfam" id="PF13833">
    <property type="entry name" value="EF-hand_8"/>
    <property type="match status" value="1"/>
</dbReference>
<dbReference type="EnsemblMetazoa" id="RPRC001732-RA">
    <property type="protein sequence ID" value="RPRC001732-PA"/>
    <property type="gene ID" value="RPRC001732"/>
</dbReference>
<evidence type="ECO:0000259" key="1">
    <source>
        <dbReference type="PROSITE" id="PS50222"/>
    </source>
</evidence>
<proteinExistence type="predicted"/>
<evidence type="ECO:0000313" key="2">
    <source>
        <dbReference type="EnsemblMetazoa" id="RPRC001732-PA"/>
    </source>
</evidence>
<protein>
    <recommendedName>
        <fullName evidence="1">EF-hand domain-containing protein</fullName>
    </recommendedName>
</protein>
<dbReference type="PROSITE" id="PS50222">
    <property type="entry name" value="EF_HAND_2"/>
    <property type="match status" value="2"/>
</dbReference>
<dbReference type="STRING" id="13249.T1HCG8"/>
<evidence type="ECO:0000313" key="3">
    <source>
        <dbReference type="Proteomes" id="UP000015103"/>
    </source>
</evidence>
<dbReference type="InterPro" id="IPR002048">
    <property type="entry name" value="EF_hand_dom"/>
</dbReference>
<dbReference type="Proteomes" id="UP000015103">
    <property type="component" value="Unassembled WGS sequence"/>
</dbReference>
<dbReference type="CDD" id="cd00051">
    <property type="entry name" value="EFh"/>
    <property type="match status" value="1"/>
</dbReference>
<organism evidence="2 3">
    <name type="scientific">Rhodnius prolixus</name>
    <name type="common">Triatomid bug</name>
    <dbReference type="NCBI Taxonomy" id="13249"/>
    <lineage>
        <taxon>Eukaryota</taxon>
        <taxon>Metazoa</taxon>
        <taxon>Ecdysozoa</taxon>
        <taxon>Arthropoda</taxon>
        <taxon>Hexapoda</taxon>
        <taxon>Insecta</taxon>
        <taxon>Pterygota</taxon>
        <taxon>Neoptera</taxon>
        <taxon>Paraneoptera</taxon>
        <taxon>Hemiptera</taxon>
        <taxon>Heteroptera</taxon>
        <taxon>Panheteroptera</taxon>
        <taxon>Cimicomorpha</taxon>
        <taxon>Reduviidae</taxon>
        <taxon>Triatominae</taxon>
        <taxon>Rhodnius</taxon>
    </lineage>
</organism>
<name>T1HCG8_RHOPR</name>
<dbReference type="OMA" id="QWGEITP"/>
<reference evidence="2" key="1">
    <citation type="submission" date="2015-05" db="UniProtKB">
        <authorList>
            <consortium name="EnsemblMetazoa"/>
        </authorList>
    </citation>
    <scope>IDENTIFICATION</scope>
</reference>
<feature type="domain" description="EF-hand" evidence="1">
    <location>
        <begin position="184"/>
        <end position="211"/>
    </location>
</feature>
<dbReference type="VEuPathDB" id="VectorBase:RPRC001732"/>